<proteinExistence type="predicted"/>
<dbReference type="RefSeq" id="WP_345313545.1">
    <property type="nucleotide sequence ID" value="NZ_BAABIE010000009.1"/>
</dbReference>
<dbReference type="EMBL" id="BAABIE010000009">
    <property type="protein sequence ID" value="GAA4750980.1"/>
    <property type="molecule type" value="Genomic_DNA"/>
</dbReference>
<accession>A0ABP8ZAA7</accession>
<keyword evidence="2" id="KW-1185">Reference proteome</keyword>
<evidence type="ECO:0000313" key="1">
    <source>
        <dbReference type="EMBL" id="GAA4750980.1"/>
    </source>
</evidence>
<evidence type="ECO:0000313" key="2">
    <source>
        <dbReference type="Proteomes" id="UP001500822"/>
    </source>
</evidence>
<comment type="caution">
    <text evidence="1">The sequence shown here is derived from an EMBL/GenBank/DDBJ whole genome shotgun (WGS) entry which is preliminary data.</text>
</comment>
<dbReference type="Proteomes" id="UP001500822">
    <property type="component" value="Unassembled WGS sequence"/>
</dbReference>
<protein>
    <submittedName>
        <fullName evidence="1">Uncharacterized protein</fullName>
    </submittedName>
</protein>
<sequence>MLLLLDDLRASAMDANDWLLLLDPYNASPAKARYKNKGEVAPRLIVITATIEPVEFFYYARQKGNVDEALDQFIRRLASVVKVYRADDINRYLVQHIGKIEPYEWHQCSIPTAPHTPGMYGNAYHQNVGSRELTYGPETSAEHDAEGAVAELLGGLAVRSPDVPLALMGGAA</sequence>
<organism evidence="1 2">
    <name type="scientific">Gordonia alkaliphila</name>
    <dbReference type="NCBI Taxonomy" id="1053547"/>
    <lineage>
        <taxon>Bacteria</taxon>
        <taxon>Bacillati</taxon>
        <taxon>Actinomycetota</taxon>
        <taxon>Actinomycetes</taxon>
        <taxon>Mycobacteriales</taxon>
        <taxon>Gordoniaceae</taxon>
        <taxon>Gordonia</taxon>
    </lineage>
</organism>
<name>A0ABP8ZAA7_9ACTN</name>
<gene>
    <name evidence="1" type="ORF">GCM10023217_22050</name>
</gene>
<reference evidence="2" key="1">
    <citation type="journal article" date="2019" name="Int. J. Syst. Evol. Microbiol.">
        <title>The Global Catalogue of Microorganisms (GCM) 10K type strain sequencing project: providing services to taxonomists for standard genome sequencing and annotation.</title>
        <authorList>
            <consortium name="The Broad Institute Genomics Platform"/>
            <consortium name="The Broad Institute Genome Sequencing Center for Infectious Disease"/>
            <person name="Wu L."/>
            <person name="Ma J."/>
        </authorList>
    </citation>
    <scope>NUCLEOTIDE SEQUENCE [LARGE SCALE GENOMIC DNA]</scope>
    <source>
        <strain evidence="2">JCM 18077</strain>
    </source>
</reference>